<dbReference type="SUPFAM" id="SSF57884">
    <property type="entry name" value="Ada DNA repair protein, N-terminal domain (N-Ada 10)"/>
    <property type="match status" value="1"/>
</dbReference>
<proteinExistence type="predicted"/>
<evidence type="ECO:0000256" key="1">
    <source>
        <dbReference type="ARBA" id="ARBA00023159"/>
    </source>
</evidence>
<dbReference type="InterPro" id="IPR004026">
    <property type="entry name" value="Ada_DNA_repair_Zn-bd"/>
</dbReference>
<name>A0ABR6PXZ9_9FLAO</name>
<gene>
    <name evidence="3" type="ORF">HNP24_001520</name>
</gene>
<reference evidence="3 4" key="1">
    <citation type="submission" date="2020-08" db="EMBL/GenBank/DDBJ databases">
        <title>Functional genomics of gut bacteria from endangered species of beetles.</title>
        <authorList>
            <person name="Carlos-Shanley C."/>
        </authorList>
    </citation>
    <scope>NUCLEOTIDE SEQUENCE [LARGE SCALE GENOMIC DNA]</scope>
    <source>
        <strain evidence="3 4">S00068</strain>
    </source>
</reference>
<evidence type="ECO:0000313" key="4">
    <source>
        <dbReference type="Proteomes" id="UP000587367"/>
    </source>
</evidence>
<sequence>MSITLLLNTMIQHSQLSAKNLRSKIHSRDICFGGNKKLKIYGLLSCSSGKRMKMENRIFFKDENEALQNNYRPCGHCMKKEYKQWKQSLFTK</sequence>
<keyword evidence="4" id="KW-1185">Reference proteome</keyword>
<organism evidence="3 4">
    <name type="scientific">Chryseobacterium sediminis</name>
    <dbReference type="NCBI Taxonomy" id="1679494"/>
    <lineage>
        <taxon>Bacteria</taxon>
        <taxon>Pseudomonadati</taxon>
        <taxon>Bacteroidota</taxon>
        <taxon>Flavobacteriia</taxon>
        <taxon>Flavobacteriales</taxon>
        <taxon>Weeksellaceae</taxon>
        <taxon>Chryseobacterium group</taxon>
        <taxon>Chryseobacterium</taxon>
    </lineage>
</organism>
<evidence type="ECO:0000259" key="2">
    <source>
        <dbReference type="Pfam" id="PF02805"/>
    </source>
</evidence>
<feature type="domain" description="Ada DNA repair metal-binding" evidence="2">
    <location>
        <begin position="32"/>
        <end position="77"/>
    </location>
</feature>
<keyword evidence="3" id="KW-0808">Transferase</keyword>
<dbReference type="InterPro" id="IPR035451">
    <property type="entry name" value="Ada-like_dom_sf"/>
</dbReference>
<evidence type="ECO:0000313" key="3">
    <source>
        <dbReference type="EMBL" id="MBB6330570.1"/>
    </source>
</evidence>
<comment type="caution">
    <text evidence="3">The sequence shown here is derived from an EMBL/GenBank/DDBJ whole genome shotgun (WGS) entry which is preliminary data.</text>
</comment>
<dbReference type="GO" id="GO:0008168">
    <property type="term" value="F:methyltransferase activity"/>
    <property type="evidence" value="ECO:0007669"/>
    <property type="project" value="UniProtKB-KW"/>
</dbReference>
<accession>A0ABR6PXZ9</accession>
<dbReference type="Gene3D" id="3.40.10.10">
    <property type="entry name" value="DNA Methylphosphotriester Repair Domain"/>
    <property type="match status" value="1"/>
</dbReference>
<keyword evidence="3" id="KW-0489">Methyltransferase</keyword>
<keyword evidence="1" id="KW-0010">Activator</keyword>
<protein>
    <submittedName>
        <fullName evidence="3">Methylphosphotriester-DNA--protein-cysteine methyltransferase</fullName>
    </submittedName>
</protein>
<dbReference type="Proteomes" id="UP000587367">
    <property type="component" value="Unassembled WGS sequence"/>
</dbReference>
<dbReference type="Pfam" id="PF02805">
    <property type="entry name" value="Ada_Zn_binding"/>
    <property type="match status" value="1"/>
</dbReference>
<dbReference type="EMBL" id="JACHKS010000001">
    <property type="protein sequence ID" value="MBB6330570.1"/>
    <property type="molecule type" value="Genomic_DNA"/>
</dbReference>
<dbReference type="GO" id="GO:0032259">
    <property type="term" value="P:methylation"/>
    <property type="evidence" value="ECO:0007669"/>
    <property type="project" value="UniProtKB-KW"/>
</dbReference>